<evidence type="ECO:0000313" key="2">
    <source>
        <dbReference type="Proteomes" id="UP000433181"/>
    </source>
</evidence>
<keyword evidence="2" id="KW-1185">Reference proteome</keyword>
<dbReference type="RefSeq" id="WP_154407372.1">
    <property type="nucleotide sequence ID" value="NZ_VUNR01000018.1"/>
</dbReference>
<sequence length="168" mass="19594">MNSIQCADGIAAYLRKAVSEDSMKLRFLLHDEKREEQEEINVYTGFLPYAATDAEKRKLCPAIVIRPELVEDRQDYSIAHLLINVTTYDRDKQQGYLSLYSVLEWVRFKLLAHTPVDNRWLLQDGSLTMGVPPDQPYPQWWGYIEAAIHIPHPSRNESQWYYSGYKGK</sequence>
<reference evidence="1 2" key="1">
    <citation type="submission" date="2019-08" db="EMBL/GenBank/DDBJ databases">
        <title>In-depth cultivation of the pig gut microbiome towards novel bacterial diversity and tailored functional studies.</title>
        <authorList>
            <person name="Wylensek D."/>
            <person name="Hitch T.C.A."/>
            <person name="Clavel T."/>
        </authorList>
    </citation>
    <scope>NUCLEOTIDE SEQUENCE [LARGE SCALE GENOMIC DNA]</scope>
    <source>
        <strain evidence="1 2">WCA-693-APC-5D-A</strain>
    </source>
</reference>
<accession>A0A6I2UJK5</accession>
<evidence type="ECO:0000313" key="1">
    <source>
        <dbReference type="EMBL" id="MSU09202.1"/>
    </source>
</evidence>
<dbReference type="Proteomes" id="UP000433181">
    <property type="component" value="Unassembled WGS sequence"/>
</dbReference>
<name>A0A6I2UJK5_9FIRM</name>
<gene>
    <name evidence="1" type="ORF">FYJ84_09420</name>
</gene>
<dbReference type="AlphaFoldDB" id="A0A6I2UJK5"/>
<protein>
    <submittedName>
        <fullName evidence="1">Uncharacterized protein</fullName>
    </submittedName>
</protein>
<dbReference type="GeneID" id="96779139"/>
<comment type="caution">
    <text evidence="1">The sequence shown here is derived from an EMBL/GenBank/DDBJ whole genome shotgun (WGS) entry which is preliminary data.</text>
</comment>
<proteinExistence type="predicted"/>
<dbReference type="EMBL" id="VUNR01000018">
    <property type="protein sequence ID" value="MSU09202.1"/>
    <property type="molecule type" value="Genomic_DNA"/>
</dbReference>
<organism evidence="1 2">
    <name type="scientific">Anaerovibrio slackiae</name>
    <dbReference type="NCBI Taxonomy" id="2652309"/>
    <lineage>
        <taxon>Bacteria</taxon>
        <taxon>Bacillati</taxon>
        <taxon>Bacillota</taxon>
        <taxon>Negativicutes</taxon>
        <taxon>Selenomonadales</taxon>
        <taxon>Selenomonadaceae</taxon>
        <taxon>Anaerovibrio</taxon>
    </lineage>
</organism>